<accession>A0ABU6JIV8</accession>
<comment type="caution">
    <text evidence="1">The sequence shown here is derived from an EMBL/GenBank/DDBJ whole genome shotgun (WGS) entry which is preliminary data.</text>
</comment>
<organism evidence="1 2">
    <name type="scientific">Noviherbaspirillum album</name>
    <dbReference type="NCBI Taxonomy" id="3080276"/>
    <lineage>
        <taxon>Bacteria</taxon>
        <taxon>Pseudomonadati</taxon>
        <taxon>Pseudomonadota</taxon>
        <taxon>Betaproteobacteria</taxon>
        <taxon>Burkholderiales</taxon>
        <taxon>Oxalobacteraceae</taxon>
        <taxon>Noviherbaspirillum</taxon>
    </lineage>
</organism>
<name>A0ABU6JIV8_9BURK</name>
<protein>
    <submittedName>
        <fullName evidence="1">Uncharacterized protein</fullName>
    </submittedName>
</protein>
<dbReference type="EMBL" id="JAWIIV010000055">
    <property type="protein sequence ID" value="MEC4723465.1"/>
    <property type="molecule type" value="Genomic_DNA"/>
</dbReference>
<proteinExistence type="predicted"/>
<evidence type="ECO:0000313" key="1">
    <source>
        <dbReference type="EMBL" id="MEC4723465.1"/>
    </source>
</evidence>
<dbReference type="Proteomes" id="UP001352263">
    <property type="component" value="Unassembled WGS sequence"/>
</dbReference>
<evidence type="ECO:0000313" key="2">
    <source>
        <dbReference type="Proteomes" id="UP001352263"/>
    </source>
</evidence>
<sequence length="262" mass="28954">METSINHEPLDDLFGRCEDLIDTGHSAQLDIDRDDEIDRQNANKRMTDALNKLITSGELKLTKAGVFNFDSVPFVTMVPVTQKELDEAERIASEPLVQKEPAAPKGRRKKGEVVQAAPELSRHQQELVEIKAKLGVRHQDFAVMLGIGLPRLSSYTYGRTATVPEDVMDLARELLNENGKSNAMAAAKFDKPMSEILADWSKLLGTTSNDEIAGYIGVSGMTIHRWKNNETKPDLTALGRYDRIVTKTASHINPSGSPAKTK</sequence>
<keyword evidence="2" id="KW-1185">Reference proteome</keyword>
<reference evidence="1 2" key="1">
    <citation type="submission" date="2023-10" db="EMBL/GenBank/DDBJ databases">
        <title>Noviherbaspirillum sp. CPCC 100848 genome assembly.</title>
        <authorList>
            <person name="Li X.Y."/>
            <person name="Fang X.M."/>
        </authorList>
    </citation>
    <scope>NUCLEOTIDE SEQUENCE [LARGE SCALE GENOMIC DNA]</scope>
    <source>
        <strain evidence="1 2">CPCC 100848</strain>
    </source>
</reference>
<gene>
    <name evidence="1" type="ORF">RY831_30445</name>
</gene>